<dbReference type="GO" id="GO:0043565">
    <property type="term" value="F:sequence-specific DNA binding"/>
    <property type="evidence" value="ECO:0007669"/>
    <property type="project" value="InterPro"/>
</dbReference>
<dbReference type="NCBIfam" id="NF047593">
    <property type="entry name" value="IS66_ISAeme5_TnpA"/>
    <property type="match status" value="1"/>
</dbReference>
<dbReference type="Gene3D" id="1.10.10.10">
    <property type="entry name" value="Winged helix-like DNA-binding domain superfamily/Winged helix DNA-binding domain"/>
    <property type="match status" value="1"/>
</dbReference>
<protein>
    <submittedName>
        <fullName evidence="2">Transposase</fullName>
    </submittedName>
</protein>
<sequence length="165" mass="19183">MDYQRHSRAFKEAILQKLSQSQLSRREFAEQEGIKLSTLYSWQKQFNTSGFSESKVSSSDKWSNEEKFAVVLETAVLSEAEFNQYCREKGLYPEQVKQWKQACVAGNTAKAIRNTKLTAEQQSDKKRIKELERELRRKEKALAESAALLVLGKKFDAYWEEKEDS</sequence>
<keyword evidence="1" id="KW-0175">Coiled coil</keyword>
<reference evidence="2 3" key="1">
    <citation type="submission" date="2016-06" db="EMBL/GenBank/DDBJ databases">
        <authorList>
            <person name="Kjaerup R.B."/>
            <person name="Dalgaard T.S."/>
            <person name="Juul-Madsen H.R."/>
        </authorList>
    </citation>
    <scope>NUCLEOTIDE SEQUENCE [LARGE SCALE GENOMIC DNA]</scope>
    <source>
        <strain evidence="2 3">CECT 8886</strain>
    </source>
</reference>
<dbReference type="InterPro" id="IPR036388">
    <property type="entry name" value="WH-like_DNA-bd_sf"/>
</dbReference>
<dbReference type="InterPro" id="IPR002514">
    <property type="entry name" value="Transposase_8"/>
</dbReference>
<dbReference type="EMBL" id="FLOB01000032">
    <property type="protein sequence ID" value="SBS38121.1"/>
    <property type="molecule type" value="Genomic_DNA"/>
</dbReference>
<evidence type="ECO:0000256" key="1">
    <source>
        <dbReference type="SAM" id="Coils"/>
    </source>
</evidence>
<dbReference type="STRING" id="1792290.MSP8886_04394"/>
<accession>A0A1A8TWX7</accession>
<dbReference type="SUPFAM" id="SSF48295">
    <property type="entry name" value="TrpR-like"/>
    <property type="match status" value="1"/>
</dbReference>
<evidence type="ECO:0000313" key="2">
    <source>
        <dbReference type="EMBL" id="SBS38121.1"/>
    </source>
</evidence>
<organism evidence="2 3">
    <name type="scientific">Marinomonas spartinae</name>
    <dbReference type="NCBI Taxonomy" id="1792290"/>
    <lineage>
        <taxon>Bacteria</taxon>
        <taxon>Pseudomonadati</taxon>
        <taxon>Pseudomonadota</taxon>
        <taxon>Gammaproteobacteria</taxon>
        <taxon>Oceanospirillales</taxon>
        <taxon>Oceanospirillaceae</taxon>
        <taxon>Marinomonas</taxon>
    </lineage>
</organism>
<dbReference type="Pfam" id="PF01527">
    <property type="entry name" value="HTH_Tnp_1"/>
    <property type="match status" value="1"/>
</dbReference>
<dbReference type="Proteomes" id="UP000092544">
    <property type="component" value="Unassembled WGS sequence"/>
</dbReference>
<feature type="coiled-coil region" evidence="1">
    <location>
        <begin position="114"/>
        <end position="148"/>
    </location>
</feature>
<dbReference type="InterPro" id="IPR010921">
    <property type="entry name" value="Trp_repressor/repl_initiator"/>
</dbReference>
<keyword evidence="3" id="KW-1185">Reference proteome</keyword>
<dbReference type="GO" id="GO:0006313">
    <property type="term" value="P:DNA transposition"/>
    <property type="evidence" value="ECO:0007669"/>
    <property type="project" value="InterPro"/>
</dbReference>
<proteinExistence type="predicted"/>
<name>A0A1A8TWX7_9GAMM</name>
<dbReference type="AlphaFoldDB" id="A0A1A8TWX7"/>
<dbReference type="GO" id="GO:0004803">
    <property type="term" value="F:transposase activity"/>
    <property type="evidence" value="ECO:0007669"/>
    <property type="project" value="InterPro"/>
</dbReference>
<gene>
    <name evidence="2" type="ORF">MSP8886_04394</name>
</gene>
<evidence type="ECO:0000313" key="3">
    <source>
        <dbReference type="Proteomes" id="UP000092544"/>
    </source>
</evidence>